<organism evidence="1 2">
    <name type="scientific">Thelohanellus kitauei</name>
    <name type="common">Myxosporean</name>
    <dbReference type="NCBI Taxonomy" id="669202"/>
    <lineage>
        <taxon>Eukaryota</taxon>
        <taxon>Metazoa</taxon>
        <taxon>Cnidaria</taxon>
        <taxon>Myxozoa</taxon>
        <taxon>Myxosporea</taxon>
        <taxon>Bivalvulida</taxon>
        <taxon>Platysporina</taxon>
        <taxon>Myxobolidae</taxon>
        <taxon>Thelohanellus</taxon>
    </lineage>
</organism>
<accession>A0A0C2JF61</accession>
<evidence type="ECO:0000313" key="1">
    <source>
        <dbReference type="EMBL" id="KII67893.1"/>
    </source>
</evidence>
<comment type="caution">
    <text evidence="1">The sequence shown here is derived from an EMBL/GenBank/DDBJ whole genome shotgun (WGS) entry which is preliminary data.</text>
</comment>
<dbReference type="Proteomes" id="UP000031668">
    <property type="component" value="Unassembled WGS sequence"/>
</dbReference>
<proteinExistence type="predicted"/>
<keyword evidence="2" id="KW-1185">Reference proteome</keyword>
<reference evidence="1 2" key="1">
    <citation type="journal article" date="2014" name="Genome Biol. Evol.">
        <title>The genome of the myxosporean Thelohanellus kitauei shows adaptations to nutrient acquisition within its fish host.</title>
        <authorList>
            <person name="Yang Y."/>
            <person name="Xiong J."/>
            <person name="Zhou Z."/>
            <person name="Huo F."/>
            <person name="Miao W."/>
            <person name="Ran C."/>
            <person name="Liu Y."/>
            <person name="Zhang J."/>
            <person name="Feng J."/>
            <person name="Wang M."/>
            <person name="Wang M."/>
            <person name="Wang L."/>
            <person name="Yao B."/>
        </authorList>
    </citation>
    <scope>NUCLEOTIDE SEQUENCE [LARGE SCALE GENOMIC DNA]</scope>
    <source>
        <strain evidence="1">Wuqing</strain>
    </source>
</reference>
<sequence length="193" mass="22869">MNSQPKKRIPPFQLCSRIFNESTDIDDSARKIRNRGRIDVNRINQKHNYRKRYFRKCGKCIVYKLNYDGRKWTVLSQIVLNICEKKNVGLIMRLSDRVGESEGQTSQTPQFGSPCVLYHRDKITVAFRCRDKVNFFQHMKELNLKLQGNDIFAHEMFSTVRAIKLKNKLFYRQVSHNIITRFLKLENVALKII</sequence>
<dbReference type="AlphaFoldDB" id="A0A0C2JF61"/>
<evidence type="ECO:0000313" key="2">
    <source>
        <dbReference type="Proteomes" id="UP000031668"/>
    </source>
</evidence>
<protein>
    <submittedName>
        <fullName evidence="1">Uncharacterized protein</fullName>
    </submittedName>
</protein>
<dbReference type="EMBL" id="JWZT01003040">
    <property type="protein sequence ID" value="KII67893.1"/>
    <property type="molecule type" value="Genomic_DNA"/>
</dbReference>
<gene>
    <name evidence="1" type="ORF">RF11_01565</name>
</gene>
<name>A0A0C2JF61_THEKT</name>